<name>A0A1G1SU02_9BACT</name>
<dbReference type="AlphaFoldDB" id="A0A1G1SU02"/>
<organism evidence="1 2">
    <name type="scientific">Hymenobacter coccineus</name>
    <dbReference type="NCBI Taxonomy" id="1908235"/>
    <lineage>
        <taxon>Bacteria</taxon>
        <taxon>Pseudomonadati</taxon>
        <taxon>Bacteroidota</taxon>
        <taxon>Cytophagia</taxon>
        <taxon>Cytophagales</taxon>
        <taxon>Hymenobacteraceae</taxon>
        <taxon>Hymenobacter</taxon>
    </lineage>
</organism>
<dbReference type="Gene3D" id="3.40.50.1820">
    <property type="entry name" value="alpha/beta hydrolase"/>
    <property type="match status" value="1"/>
</dbReference>
<dbReference type="InterPro" id="IPR029058">
    <property type="entry name" value="AB_hydrolase_fold"/>
</dbReference>
<evidence type="ECO:0000313" key="1">
    <source>
        <dbReference type="EMBL" id="OGX82114.1"/>
    </source>
</evidence>
<protein>
    <recommendedName>
        <fullName evidence="3">AB hydrolase-1 domain-containing protein</fullName>
    </recommendedName>
</protein>
<dbReference type="Proteomes" id="UP000177506">
    <property type="component" value="Unassembled WGS sequence"/>
</dbReference>
<dbReference type="SUPFAM" id="SSF53474">
    <property type="entry name" value="alpha/beta-Hydrolases"/>
    <property type="match status" value="1"/>
</dbReference>
<dbReference type="RefSeq" id="WP_070746892.1">
    <property type="nucleotide sequence ID" value="NZ_MDZA01000437.1"/>
</dbReference>
<dbReference type="EMBL" id="MDZA01000437">
    <property type="protein sequence ID" value="OGX82114.1"/>
    <property type="molecule type" value="Genomic_DNA"/>
</dbReference>
<accession>A0A1G1SU02</accession>
<reference evidence="1 2" key="1">
    <citation type="submission" date="2016-08" db="EMBL/GenBank/DDBJ databases">
        <title>Hymenobacter coccineus sp. nov., Hymenobacter lapidarius sp. nov. and Hymenobacter glacialis sp. nov., isolated from Antarctic soil.</title>
        <authorList>
            <person name="Sedlacek I."/>
            <person name="Kralova S."/>
            <person name="Kyrova K."/>
            <person name="Maslanova I."/>
            <person name="Stankova E."/>
            <person name="Vrbovska V."/>
            <person name="Nemec M."/>
            <person name="Bartak M."/>
            <person name="Svec P."/>
            <person name="Busse H.-J."/>
            <person name="Pantucek R."/>
        </authorList>
    </citation>
    <scope>NUCLEOTIDE SEQUENCE [LARGE SCALE GENOMIC DNA]</scope>
    <source>
        <strain evidence="1 2">CCM 8649</strain>
    </source>
</reference>
<evidence type="ECO:0008006" key="3">
    <source>
        <dbReference type="Google" id="ProtNLM"/>
    </source>
</evidence>
<evidence type="ECO:0000313" key="2">
    <source>
        <dbReference type="Proteomes" id="UP000177506"/>
    </source>
</evidence>
<comment type="caution">
    <text evidence="1">The sequence shown here is derived from an EMBL/GenBank/DDBJ whole genome shotgun (WGS) entry which is preliminary data.</text>
</comment>
<proteinExistence type="predicted"/>
<sequence>MAAYTGAEALRGGFMHYRAFPQNRQQVAEALAKGQRLAYPTMAVCGHVVGKVLFNQLRPVADSLETHLVPECGHVVQEEQRAQLARLLLAFLAAPPSSRKVSRHQPGAPT</sequence>
<keyword evidence="2" id="KW-1185">Reference proteome</keyword>
<gene>
    <name evidence="1" type="ORF">BEN49_02895</name>
</gene>
<dbReference type="OrthoDB" id="9773293at2"/>